<dbReference type="RefSeq" id="XP_027713952.1">
    <property type="nucleotide sequence ID" value="XM_027858151.1"/>
</dbReference>
<evidence type="ECO:0000313" key="7">
    <source>
        <dbReference type="Ensembl" id="ENSVURP00010011227.1"/>
    </source>
</evidence>
<dbReference type="OMA" id="MSGSFWS"/>
<dbReference type="Proteomes" id="UP000314987">
    <property type="component" value="Unassembled WGS sequence"/>
</dbReference>
<dbReference type="InterPro" id="IPR003599">
    <property type="entry name" value="Ig_sub"/>
</dbReference>
<dbReference type="Gene3D" id="2.60.40.10">
    <property type="entry name" value="Immunoglobulins"/>
    <property type="match status" value="3"/>
</dbReference>
<evidence type="ECO:0000313" key="8">
    <source>
        <dbReference type="Proteomes" id="UP000314987"/>
    </source>
</evidence>
<dbReference type="Pfam" id="PF13927">
    <property type="entry name" value="Ig_3"/>
    <property type="match status" value="1"/>
</dbReference>
<dbReference type="InterPro" id="IPR050831">
    <property type="entry name" value="CEA_cell_adhesion"/>
</dbReference>
<dbReference type="AlphaFoldDB" id="A0A4X2KQ24"/>
<keyword evidence="2" id="KW-0325">Glycoprotein</keyword>
<feature type="domain" description="Ig-like" evidence="6">
    <location>
        <begin position="405"/>
        <end position="487"/>
    </location>
</feature>
<keyword evidence="1 5" id="KW-0732">Signal</keyword>
<dbReference type="CTD" id="147645"/>
<feature type="compositionally biased region" description="Low complexity" evidence="3">
    <location>
        <begin position="34"/>
        <end position="50"/>
    </location>
</feature>
<dbReference type="PANTHER" id="PTHR44427">
    <property type="entry name" value="CARCINOEMBRYONIC ANTIGEN-RELATED CELL ADHESION MOLECULE 19"/>
    <property type="match status" value="1"/>
</dbReference>
<dbReference type="SUPFAM" id="SSF48726">
    <property type="entry name" value="Immunoglobulin"/>
    <property type="match status" value="2"/>
</dbReference>
<evidence type="ECO:0000256" key="3">
    <source>
        <dbReference type="SAM" id="MobiDB-lite"/>
    </source>
</evidence>
<feature type="chain" id="PRO_5021332457" description="Ig-like domain-containing protein" evidence="5">
    <location>
        <begin position="24"/>
        <end position="792"/>
    </location>
</feature>
<evidence type="ECO:0000256" key="1">
    <source>
        <dbReference type="ARBA" id="ARBA00022729"/>
    </source>
</evidence>
<dbReference type="GeneTree" id="ENSGT00940000162314"/>
<gene>
    <name evidence="7" type="primary">VSIG10L</name>
</gene>
<feature type="compositionally biased region" description="Polar residues" evidence="3">
    <location>
        <begin position="51"/>
        <end position="74"/>
    </location>
</feature>
<feature type="domain" description="Ig-like" evidence="6">
    <location>
        <begin position="214"/>
        <end position="306"/>
    </location>
</feature>
<reference evidence="8" key="1">
    <citation type="submission" date="2018-12" db="EMBL/GenBank/DDBJ databases">
        <authorList>
            <person name="Yazar S."/>
        </authorList>
    </citation>
    <scope>NUCLEOTIDE SEQUENCE [LARGE SCALE GENOMIC DNA]</scope>
</reference>
<sequence>MATQGPQPLQLLLLLFLVSGMGTSSPATLGGRISPSVPSLGVSVPSPSSSRGNNSTVLSGKASSATALGANASSPGAPRERTPSPTVQHLKEPPLQVPSGWSSPRVAGGPLSVLVGSPISLRLAPAPALGPPSPVVVWRRGTTVLAAGTLGSKAAPPSLAPDYRTRLRFDQATGGLDLEQAELADSGHYTAELIHAGRERELREVTVYVYEPLPRLAVVPADPVTEEGAPELRLRCVGARPGQGQLSWSQGGRPLEAGPGDGEGPARLRIDGVDLVIARPKRTDQANYTCRVQSPFGASEATAAVTVLYGPDPPVITVSSDGDASPARYVSVGSNVTLRCNAASRPPAELSWSLADPREAAVPAGPRLLLPGVGPAHAGAYACLAANPRTGLRRRGLLNLTVAAPPPGSPRCSMQASPGDRSLLLGCTWPGGVPGASVQWTGLPPDVPASPSPSSLFVSVPARPQLSGLTFTCLGRHLAATRSCSVTPKAPEEVLLKLETEKSTSGEALVTLEVAGCPPPARVAWAREGRPLAPGGGGRLKLSPDGHRLLLGNFSLEHDVGNYSVLCSGALGAGGNRITLIGPSISSWRLQPADGVAVLTWDVERGCVVSGFEVQARTERPEAGAAGLRGGAWTSLLLLGPRERSAVVLLPSQPPGPWKLRVLPTLGSQPGIPSSSRSYRAGTILGPGAIAGVVLGSLLALSLLAALLVLLGCCACRLWGNSRKKPLIFPPATFTPEKKTQSVSSVGAPQPSPHGFAIEPSPTWACPVAVSSQGPAASPKGVHQTVRSATQV</sequence>
<protein>
    <recommendedName>
        <fullName evidence="6">Ig-like domain-containing protein</fullName>
    </recommendedName>
</protein>
<dbReference type="Ensembl" id="ENSVURT00010012753.1">
    <property type="protein sequence ID" value="ENSVURP00010011227.1"/>
    <property type="gene ID" value="ENSVURG00010008674.1"/>
</dbReference>
<dbReference type="InterPro" id="IPR013783">
    <property type="entry name" value="Ig-like_fold"/>
</dbReference>
<keyword evidence="4" id="KW-0472">Membrane</keyword>
<evidence type="ECO:0000256" key="5">
    <source>
        <dbReference type="SAM" id="SignalP"/>
    </source>
</evidence>
<keyword evidence="8" id="KW-1185">Reference proteome</keyword>
<reference evidence="7" key="2">
    <citation type="submission" date="2025-08" db="UniProtKB">
        <authorList>
            <consortium name="Ensembl"/>
        </authorList>
    </citation>
    <scope>IDENTIFICATION</scope>
</reference>
<keyword evidence="4" id="KW-1133">Transmembrane helix</keyword>
<keyword evidence="4" id="KW-0812">Transmembrane</keyword>
<dbReference type="STRING" id="29139.ENSVURP00010011227"/>
<feature type="domain" description="Ig-like" evidence="6">
    <location>
        <begin position="313"/>
        <end position="399"/>
    </location>
</feature>
<proteinExistence type="predicted"/>
<dbReference type="SMART" id="SM00409">
    <property type="entry name" value="IG"/>
    <property type="match status" value="3"/>
</dbReference>
<dbReference type="OrthoDB" id="6159398at2759"/>
<dbReference type="InterPro" id="IPR036179">
    <property type="entry name" value="Ig-like_dom_sf"/>
</dbReference>
<feature type="region of interest" description="Disordered" evidence="3">
    <location>
        <begin position="243"/>
        <end position="264"/>
    </location>
</feature>
<dbReference type="InterPro" id="IPR003598">
    <property type="entry name" value="Ig_sub2"/>
</dbReference>
<name>A0A4X2KQ24_VOMUR</name>
<dbReference type="SMART" id="SM00408">
    <property type="entry name" value="IGc2"/>
    <property type="match status" value="2"/>
</dbReference>
<feature type="signal peptide" evidence="5">
    <location>
        <begin position="1"/>
        <end position="23"/>
    </location>
</feature>
<feature type="region of interest" description="Disordered" evidence="3">
    <location>
        <begin position="29"/>
        <end position="103"/>
    </location>
</feature>
<reference evidence="7" key="3">
    <citation type="submission" date="2025-09" db="UniProtKB">
        <authorList>
            <consortium name="Ensembl"/>
        </authorList>
    </citation>
    <scope>IDENTIFICATION</scope>
</reference>
<dbReference type="PANTHER" id="PTHR44427:SF5">
    <property type="entry name" value="V-SET AND IMMUNOGLOBULIN DOMAIN-CONTAINING PROTEIN 10-LIKE"/>
    <property type="match status" value="1"/>
</dbReference>
<accession>A0A4X2KQ24</accession>
<evidence type="ECO:0000256" key="4">
    <source>
        <dbReference type="SAM" id="Phobius"/>
    </source>
</evidence>
<organism evidence="7 8">
    <name type="scientific">Vombatus ursinus</name>
    <name type="common">Common wombat</name>
    <dbReference type="NCBI Taxonomy" id="29139"/>
    <lineage>
        <taxon>Eukaryota</taxon>
        <taxon>Metazoa</taxon>
        <taxon>Chordata</taxon>
        <taxon>Craniata</taxon>
        <taxon>Vertebrata</taxon>
        <taxon>Euteleostomi</taxon>
        <taxon>Mammalia</taxon>
        <taxon>Metatheria</taxon>
        <taxon>Diprotodontia</taxon>
        <taxon>Vombatidae</taxon>
        <taxon>Vombatus</taxon>
    </lineage>
</organism>
<dbReference type="PROSITE" id="PS50835">
    <property type="entry name" value="IG_LIKE"/>
    <property type="match status" value="3"/>
</dbReference>
<evidence type="ECO:0000259" key="6">
    <source>
        <dbReference type="PROSITE" id="PS50835"/>
    </source>
</evidence>
<evidence type="ECO:0000256" key="2">
    <source>
        <dbReference type="ARBA" id="ARBA00023180"/>
    </source>
</evidence>
<dbReference type="InterPro" id="IPR007110">
    <property type="entry name" value="Ig-like_dom"/>
</dbReference>
<feature type="transmembrane region" description="Helical" evidence="4">
    <location>
        <begin position="689"/>
        <end position="719"/>
    </location>
</feature>
<dbReference type="GeneID" id="114040149"/>
<feature type="region of interest" description="Disordered" evidence="3">
    <location>
        <begin position="772"/>
        <end position="792"/>
    </location>
</feature>